<evidence type="ECO:0000256" key="1">
    <source>
        <dbReference type="SAM" id="MobiDB-lite"/>
    </source>
</evidence>
<feature type="compositionally biased region" description="Acidic residues" evidence="1">
    <location>
        <begin position="610"/>
        <end position="625"/>
    </location>
</feature>
<name>A0A2T2P3X5_CORCC</name>
<reference evidence="2 3" key="1">
    <citation type="journal article" date="2018" name="Front. Microbiol.">
        <title>Genome-Wide Analysis of Corynespora cassiicola Leaf Fall Disease Putative Effectors.</title>
        <authorList>
            <person name="Lopez D."/>
            <person name="Ribeiro S."/>
            <person name="Label P."/>
            <person name="Fumanal B."/>
            <person name="Venisse J.S."/>
            <person name="Kohler A."/>
            <person name="de Oliveira R.R."/>
            <person name="Labutti K."/>
            <person name="Lipzen A."/>
            <person name="Lail K."/>
            <person name="Bauer D."/>
            <person name="Ohm R.A."/>
            <person name="Barry K.W."/>
            <person name="Spatafora J."/>
            <person name="Grigoriev I.V."/>
            <person name="Martin F.M."/>
            <person name="Pujade-Renaud V."/>
        </authorList>
    </citation>
    <scope>NUCLEOTIDE SEQUENCE [LARGE SCALE GENOMIC DNA]</scope>
    <source>
        <strain evidence="2 3">Philippines</strain>
    </source>
</reference>
<protein>
    <submittedName>
        <fullName evidence="2">Uncharacterized protein</fullName>
    </submittedName>
</protein>
<feature type="compositionally biased region" description="Basic and acidic residues" evidence="1">
    <location>
        <begin position="768"/>
        <end position="777"/>
    </location>
</feature>
<keyword evidence="3" id="KW-1185">Reference proteome</keyword>
<dbReference type="AlphaFoldDB" id="A0A2T2P3X5"/>
<feature type="compositionally biased region" description="Polar residues" evidence="1">
    <location>
        <begin position="234"/>
        <end position="263"/>
    </location>
</feature>
<feature type="compositionally biased region" description="Polar residues" evidence="1">
    <location>
        <begin position="34"/>
        <end position="43"/>
    </location>
</feature>
<feature type="compositionally biased region" description="Basic and acidic residues" evidence="1">
    <location>
        <begin position="484"/>
        <end position="498"/>
    </location>
</feature>
<feature type="compositionally biased region" description="Pro residues" evidence="1">
    <location>
        <begin position="600"/>
        <end position="609"/>
    </location>
</feature>
<accession>A0A2T2P3X5</accession>
<feature type="region of interest" description="Disordered" evidence="1">
    <location>
        <begin position="1"/>
        <end position="317"/>
    </location>
</feature>
<evidence type="ECO:0000313" key="2">
    <source>
        <dbReference type="EMBL" id="PSN72361.1"/>
    </source>
</evidence>
<feature type="compositionally biased region" description="Polar residues" evidence="1">
    <location>
        <begin position="361"/>
        <end position="372"/>
    </location>
</feature>
<sequence>MAAYQAQVEDCSDAESDGGGLVTNFNETPAPDTPRTTSPSKANVATKRSHPSDLGVGDKAPAQEKVVTDDLQSESGYSCHTAATASSADSAQSTRSSRSPSSPPTSVASVPLKAPQRRPTVTSEDRKSSHTSTSSQSRKPLGRSSSTRPKERPAVLTRESRDSRASRESRERESRESREPRREAREAREARDEYSDPHNTSDFEPRVARGALVPATRRPPPREYYPTDQHSQRSDLASNYNPPSPTYHRQTYAHGSTLVQTGQTRRRASSTTRPTSYHGPPGQSYNSGAPSYPSPPQEHGPPPSISAYSVQPHYQQQSPMFSNMMAAPTPPGYYNAMPHQMQHQMQQSTPPYEYPRPPMPSRNSTSSYNTRPASAHYNPLVIQQDQGKQALPSARFPPQGPRPERQLQVYGNDSDSESDYSAPEVKQLPPAPRRQSIMAPPAKPTPPPKVTQTVATSTKRRPSLRHPPEYHSSHRLSQSQTLPERPRERELRESDKSRSAAPSRRPSVSRATTTTALVHSKGSNRVYDDDRSNGRVIVEQNRRRAPEYAVEERRRRREPTVYRDNGYDDANEKQRRRQSRVYDEEVEEKRHRRGSKVIRAPPPPPPPPPQDDDYSYESSTDEEPEPERHRRANRPRRPTVSEQQSSAQAYMNSTRGNREDLSDRIHSVVKGGSHISGPSEAGSSRSRGSDKQSQYRDEIRLRVDASAPLSLQFNGDMEGRNLQIVPVEGGMADIVIGNPGQRAETVYHASERGSERGGARKLIAANSHRRDAEERSVKSSRTAHSRRHTADRQPLRRTTNYY</sequence>
<dbReference type="OrthoDB" id="5407458at2759"/>
<feature type="compositionally biased region" description="Pro residues" evidence="1">
    <location>
        <begin position="292"/>
        <end position="304"/>
    </location>
</feature>
<feature type="compositionally biased region" description="Low complexity" evidence="1">
    <location>
        <begin position="81"/>
        <end position="111"/>
    </location>
</feature>
<feature type="compositionally biased region" description="Polar residues" evidence="1">
    <location>
        <begin position="307"/>
        <end position="317"/>
    </location>
</feature>
<dbReference type="EMBL" id="KZ678130">
    <property type="protein sequence ID" value="PSN72361.1"/>
    <property type="molecule type" value="Genomic_DNA"/>
</dbReference>
<feature type="compositionally biased region" description="Polar residues" evidence="1">
    <location>
        <begin position="640"/>
        <end position="655"/>
    </location>
</feature>
<feature type="compositionally biased region" description="Basic and acidic residues" evidence="1">
    <location>
        <begin position="580"/>
        <end position="589"/>
    </location>
</feature>
<dbReference type="Proteomes" id="UP000240883">
    <property type="component" value="Unassembled WGS sequence"/>
</dbReference>
<organism evidence="2 3">
    <name type="scientific">Corynespora cassiicola Philippines</name>
    <dbReference type="NCBI Taxonomy" id="1448308"/>
    <lineage>
        <taxon>Eukaryota</taxon>
        <taxon>Fungi</taxon>
        <taxon>Dikarya</taxon>
        <taxon>Ascomycota</taxon>
        <taxon>Pezizomycotina</taxon>
        <taxon>Dothideomycetes</taxon>
        <taxon>Pleosporomycetidae</taxon>
        <taxon>Pleosporales</taxon>
        <taxon>Corynesporascaceae</taxon>
        <taxon>Corynespora</taxon>
    </lineage>
</organism>
<feature type="compositionally biased region" description="Low complexity" evidence="1">
    <location>
        <begin position="340"/>
        <end position="351"/>
    </location>
</feature>
<feature type="compositionally biased region" description="Basic and acidic residues" evidence="1">
    <location>
        <begin position="540"/>
        <end position="561"/>
    </location>
</feature>
<evidence type="ECO:0000313" key="3">
    <source>
        <dbReference type="Proteomes" id="UP000240883"/>
    </source>
</evidence>
<feature type="region of interest" description="Disordered" evidence="1">
    <location>
        <begin position="751"/>
        <end position="802"/>
    </location>
</feature>
<dbReference type="STRING" id="1448308.A0A2T2P3X5"/>
<gene>
    <name evidence="2" type="ORF">BS50DRAFT_630405</name>
</gene>
<feature type="compositionally biased region" description="Low complexity" evidence="1">
    <location>
        <begin position="499"/>
        <end position="516"/>
    </location>
</feature>
<feature type="compositionally biased region" description="Basic and acidic residues" evidence="1">
    <location>
        <begin position="148"/>
        <end position="207"/>
    </location>
</feature>
<feature type="region of interest" description="Disordered" evidence="1">
    <location>
        <begin position="340"/>
        <end position="695"/>
    </location>
</feature>
<proteinExistence type="predicted"/>
<feature type="compositionally biased region" description="Basic and acidic residues" evidence="1">
    <location>
        <begin position="656"/>
        <end position="666"/>
    </location>
</feature>